<keyword evidence="2" id="KW-0597">Phosphoprotein</keyword>
<organism evidence="3 4">
    <name type="scientific">Microbulbifer epialgicus</name>
    <dbReference type="NCBI Taxonomy" id="393907"/>
    <lineage>
        <taxon>Bacteria</taxon>
        <taxon>Pseudomonadati</taxon>
        <taxon>Pseudomonadota</taxon>
        <taxon>Gammaproteobacteria</taxon>
        <taxon>Cellvibrionales</taxon>
        <taxon>Microbulbiferaceae</taxon>
        <taxon>Microbulbifer</taxon>
    </lineage>
</organism>
<dbReference type="RefSeq" id="WP_371841819.1">
    <property type="nucleotide sequence ID" value="NZ_JBGMEK010000185.1"/>
</dbReference>
<evidence type="ECO:0008006" key="5">
    <source>
        <dbReference type="Google" id="ProtNLM"/>
    </source>
</evidence>
<dbReference type="PANTHER" id="PTHR43439:SF2">
    <property type="entry name" value="ENZYME, PUTATIVE (JCVI)-RELATED"/>
    <property type="match status" value="1"/>
</dbReference>
<reference evidence="3 4" key="1">
    <citation type="submission" date="2024-08" db="EMBL/GenBank/DDBJ databases">
        <authorList>
            <person name="Ishaq N."/>
        </authorList>
    </citation>
    <scope>NUCLEOTIDE SEQUENCE [LARGE SCALE GENOMIC DNA]</scope>
    <source>
        <strain evidence="3 4">DSM 18651</strain>
    </source>
</reference>
<dbReference type="Proteomes" id="UP001569428">
    <property type="component" value="Unassembled WGS sequence"/>
</dbReference>
<evidence type="ECO:0000313" key="4">
    <source>
        <dbReference type="Proteomes" id="UP001569428"/>
    </source>
</evidence>
<keyword evidence="1" id="KW-0596">Phosphopantetheine</keyword>
<dbReference type="InterPro" id="IPR042099">
    <property type="entry name" value="ANL_N_sf"/>
</dbReference>
<name>A0ABV4P7J6_9GAMM</name>
<sequence length="385" mass="42026">MAIGHLNWHTVLSQAQKLSMLGGLRVPDSASQIEDLHISGPLEILRITYAIAERDGAILMSSGGTTGKPKLTYTPYHQATERLLKEWKPLGQGSVILNLFNPGRLWGAHYFIQTLAEKCQSISAPTGPFSPEEVTNWQQVLQEVGTNALAGAPTGLADFAQGVLDSGFNLSVDTIIWMGEPWTKAKYKTVCTAFPKAGFWCDYGSVETNSIAVNTPDCDLEKYHLLEGQVIEPCEHGALLTRCGDAWTVPLVRYRLGDLIKETTCRCGRPRALLVEGRADDDVSLCSALLSVGKILDIATREKGVMEAQLVIPKSGETRKSASALTLTFTGSADPEIVRNGVLVGIHNLASVVQKYPSAFTVRRVTRLRRIQRTNKVPSIVDNKL</sequence>
<gene>
    <name evidence="3" type="ORF">ACCI49_24210</name>
</gene>
<evidence type="ECO:0000313" key="3">
    <source>
        <dbReference type="EMBL" id="MFA0813975.1"/>
    </source>
</evidence>
<comment type="caution">
    <text evidence="3">The sequence shown here is derived from an EMBL/GenBank/DDBJ whole genome shotgun (WGS) entry which is preliminary data.</text>
</comment>
<evidence type="ECO:0000256" key="1">
    <source>
        <dbReference type="ARBA" id="ARBA00022450"/>
    </source>
</evidence>
<dbReference type="SUPFAM" id="SSF56801">
    <property type="entry name" value="Acetyl-CoA synthetase-like"/>
    <property type="match status" value="1"/>
</dbReference>
<evidence type="ECO:0000256" key="2">
    <source>
        <dbReference type="ARBA" id="ARBA00022553"/>
    </source>
</evidence>
<dbReference type="EMBL" id="JBGMEK010000185">
    <property type="protein sequence ID" value="MFA0813975.1"/>
    <property type="molecule type" value="Genomic_DNA"/>
</dbReference>
<dbReference type="InterPro" id="IPR051414">
    <property type="entry name" value="Adenylate-forming_Reductase"/>
</dbReference>
<dbReference type="Gene3D" id="3.40.50.12780">
    <property type="entry name" value="N-terminal domain of ligase-like"/>
    <property type="match status" value="1"/>
</dbReference>
<dbReference type="PANTHER" id="PTHR43439">
    <property type="entry name" value="PHENYLACETATE-COENZYME A LIGASE"/>
    <property type="match status" value="1"/>
</dbReference>
<accession>A0ABV4P7J6</accession>
<keyword evidence="4" id="KW-1185">Reference proteome</keyword>
<protein>
    <recommendedName>
        <fullName evidence="5">Phenylacetate-CoA ligase</fullName>
    </recommendedName>
</protein>
<proteinExistence type="predicted"/>